<keyword evidence="4 10" id="KW-0812">Transmembrane</keyword>
<keyword evidence="9 10" id="KW-0472">Membrane</keyword>
<evidence type="ECO:0000313" key="12">
    <source>
        <dbReference type="EMBL" id="CAD6924511.1"/>
    </source>
</evidence>
<dbReference type="SUPFAM" id="SSF103506">
    <property type="entry name" value="Mitochondrial carrier"/>
    <property type="match status" value="1"/>
</dbReference>
<evidence type="ECO:0000256" key="10">
    <source>
        <dbReference type="PROSITE-ProRule" id="PRU00282"/>
    </source>
</evidence>
<proteinExistence type="inferred from homology"/>
<keyword evidence="7" id="KW-1133">Transmembrane helix</keyword>
<comment type="caution">
    <text evidence="12">The sequence shown here is derived from an EMBL/GenBank/DDBJ whole genome shotgun (WGS) entry which is preliminary data.</text>
</comment>
<feature type="repeat" description="Solcar" evidence="10">
    <location>
        <begin position="70"/>
        <end position="171"/>
    </location>
</feature>
<evidence type="ECO:0000256" key="3">
    <source>
        <dbReference type="ARBA" id="ARBA00022448"/>
    </source>
</evidence>
<sequence>MVRFVNRLFYDPGGNWVIRRRVATSPGSIFAQAQGRTVGFAVGANHKCRVPIDSDTVQGGLKFGGYEFWKKTIVDNVGYKKAKENRMAVACLPDCLRHVRVLRQHCSLPSGSYAHPSRFPAHLRNDLLGGFARIAKEEGIGGFYAGFGPILFKQILYNMGKFATLEVILKTADLSGGEATVYNLGSSLIAGSAATTISQPADTLLSKINKQKALPGDTVALRLVKMSGESGVRGLFTGLSTRLIMVGLVYSLLSKV</sequence>
<gene>
    <name evidence="12" type="ORF">JKIAZH3_G3704</name>
</gene>
<keyword evidence="6" id="KW-0999">Mitochondrion inner membrane</keyword>
<feature type="repeat" description="Solcar" evidence="10">
    <location>
        <begin position="178"/>
        <end position="256"/>
    </location>
</feature>
<evidence type="ECO:0000256" key="8">
    <source>
        <dbReference type="ARBA" id="ARBA00023128"/>
    </source>
</evidence>
<protein>
    <submittedName>
        <fullName evidence="12">Uncharacterized protein</fullName>
    </submittedName>
</protein>
<dbReference type="PANTHER" id="PTHR45671:SF12">
    <property type="entry name" value="MITOCHONDRIAL PHOSPHATE CARRIER PROTEIN"/>
    <property type="match status" value="1"/>
</dbReference>
<accession>A0ABN7IWI1</accession>
<dbReference type="PROSITE" id="PS50920">
    <property type="entry name" value="SOLCAR"/>
    <property type="match status" value="2"/>
</dbReference>
<name>A0ABN7IWI1_9BASI</name>
<reference evidence="12" key="1">
    <citation type="submission" date="2020-10" db="EMBL/GenBank/DDBJ databases">
        <authorList>
            <person name="Sedaghatjoo S."/>
        </authorList>
    </citation>
    <scope>NUCLEOTIDE SEQUENCE</scope>
    <source>
        <strain evidence="12">AZH3</strain>
    </source>
</reference>
<dbReference type="Pfam" id="PF00153">
    <property type="entry name" value="Mito_carr"/>
    <property type="match status" value="2"/>
</dbReference>
<evidence type="ECO:0000256" key="4">
    <source>
        <dbReference type="ARBA" id="ARBA00022692"/>
    </source>
</evidence>
<evidence type="ECO:0000313" key="13">
    <source>
        <dbReference type="Proteomes" id="UP000836402"/>
    </source>
</evidence>
<comment type="similarity">
    <text evidence="2 11">Belongs to the mitochondrial carrier (TC 2.A.29) family.</text>
</comment>
<keyword evidence="8" id="KW-0496">Mitochondrion</keyword>
<evidence type="ECO:0000256" key="2">
    <source>
        <dbReference type="ARBA" id="ARBA00006375"/>
    </source>
</evidence>
<dbReference type="InterPro" id="IPR023395">
    <property type="entry name" value="MCP_dom_sf"/>
</dbReference>
<evidence type="ECO:0000256" key="7">
    <source>
        <dbReference type="ARBA" id="ARBA00022989"/>
    </source>
</evidence>
<dbReference type="InterPro" id="IPR018108">
    <property type="entry name" value="MCP_transmembrane"/>
</dbReference>
<comment type="subcellular location">
    <subcellularLocation>
        <location evidence="1">Mitochondrion inner membrane</location>
        <topology evidence="1">Multi-pass membrane protein</topology>
    </subcellularLocation>
</comment>
<keyword evidence="3 11" id="KW-0813">Transport</keyword>
<keyword evidence="13" id="KW-1185">Reference proteome</keyword>
<evidence type="ECO:0000256" key="1">
    <source>
        <dbReference type="ARBA" id="ARBA00004448"/>
    </source>
</evidence>
<evidence type="ECO:0000256" key="9">
    <source>
        <dbReference type="ARBA" id="ARBA00023136"/>
    </source>
</evidence>
<dbReference type="EMBL" id="CAJHJG010002911">
    <property type="protein sequence ID" value="CAD6924511.1"/>
    <property type="molecule type" value="Genomic_DNA"/>
</dbReference>
<dbReference type="PANTHER" id="PTHR45671">
    <property type="entry name" value="SOLUTE CARRIER FAMILY 25 (MITOCHONDRIAL CARRIER PHOSPHATE CARRIER), MEMBER 3, LIKE-RELATED-RELATED"/>
    <property type="match status" value="1"/>
</dbReference>
<evidence type="ECO:0000256" key="6">
    <source>
        <dbReference type="ARBA" id="ARBA00022792"/>
    </source>
</evidence>
<keyword evidence="5" id="KW-0677">Repeat</keyword>
<evidence type="ECO:0000256" key="11">
    <source>
        <dbReference type="RuleBase" id="RU000488"/>
    </source>
</evidence>
<dbReference type="InterPro" id="IPR044677">
    <property type="entry name" value="SLC25A3/Pic2/Mir1-like"/>
</dbReference>
<dbReference type="Proteomes" id="UP000836402">
    <property type="component" value="Unassembled WGS sequence"/>
</dbReference>
<evidence type="ECO:0000256" key="5">
    <source>
        <dbReference type="ARBA" id="ARBA00022737"/>
    </source>
</evidence>
<organism evidence="12 13">
    <name type="scientific">Tilletia caries</name>
    <name type="common">wheat bunt fungus</name>
    <dbReference type="NCBI Taxonomy" id="13290"/>
    <lineage>
        <taxon>Eukaryota</taxon>
        <taxon>Fungi</taxon>
        <taxon>Dikarya</taxon>
        <taxon>Basidiomycota</taxon>
        <taxon>Ustilaginomycotina</taxon>
        <taxon>Exobasidiomycetes</taxon>
        <taxon>Tilletiales</taxon>
        <taxon>Tilletiaceae</taxon>
        <taxon>Tilletia</taxon>
    </lineage>
</organism>
<dbReference type="Gene3D" id="1.50.40.10">
    <property type="entry name" value="Mitochondrial carrier domain"/>
    <property type="match status" value="1"/>
</dbReference>